<reference evidence="2 3" key="1">
    <citation type="submission" date="2017-02" db="EMBL/GenBank/DDBJ databases">
        <title>Paraburkholderia sophoroidis sp. nov. and Paraburkholderia steynii sp. nov. rhizobial symbionts of the fynbos legume Hypocalyptus sophoroides.</title>
        <authorList>
            <person name="Steenkamp E.T."/>
            <person name="Beukes C.W."/>
            <person name="Van Zyl E."/>
            <person name="Avontuur J."/>
            <person name="Chan W.Y."/>
            <person name="Hassen A."/>
            <person name="Palmer M."/>
            <person name="Mthombeni L."/>
            <person name="Phalane F."/>
            <person name="Sereme K."/>
            <person name="Venter S.N."/>
        </authorList>
    </citation>
    <scope>NUCLEOTIDE SEQUENCE [LARGE SCALE GENOMIC DNA]</scope>
    <source>
        <strain evidence="2 3">HC1.1ba</strain>
    </source>
</reference>
<dbReference type="EMBL" id="MWML01000195">
    <property type="protein sequence ID" value="TCG05102.1"/>
    <property type="molecule type" value="Genomic_DNA"/>
</dbReference>
<accession>A0A4R0X873</accession>
<gene>
    <name evidence="2" type="ORF">BZM27_36290</name>
</gene>
<organism evidence="2 3">
    <name type="scientific">Paraburkholderia steynii</name>
    <dbReference type="NCBI Taxonomy" id="1245441"/>
    <lineage>
        <taxon>Bacteria</taxon>
        <taxon>Pseudomonadati</taxon>
        <taxon>Pseudomonadota</taxon>
        <taxon>Betaproteobacteria</taxon>
        <taxon>Burkholderiales</taxon>
        <taxon>Burkholderiaceae</taxon>
        <taxon>Paraburkholderia</taxon>
    </lineage>
</organism>
<sequence>MYTASLPPAAPGEANKASDRPWAVTLLTPDDEIAGISATELIHFPDNAPVLFVGPNGIPPETMEELRRLHPVGIARHDGVQVFAVAPPPIPR</sequence>
<comment type="caution">
    <text evidence="2">The sequence shown here is derived from an EMBL/GenBank/DDBJ whole genome shotgun (WGS) entry which is preliminary data.</text>
</comment>
<protein>
    <submittedName>
        <fullName evidence="2">Uncharacterized protein</fullName>
    </submittedName>
</protein>
<proteinExistence type="predicted"/>
<feature type="region of interest" description="Disordered" evidence="1">
    <location>
        <begin position="1"/>
        <end position="20"/>
    </location>
</feature>
<evidence type="ECO:0000313" key="3">
    <source>
        <dbReference type="Proteomes" id="UP000294200"/>
    </source>
</evidence>
<dbReference type="AlphaFoldDB" id="A0A4R0X873"/>
<dbReference type="Proteomes" id="UP000294200">
    <property type="component" value="Unassembled WGS sequence"/>
</dbReference>
<name>A0A4R0X873_9BURK</name>
<keyword evidence="3" id="KW-1185">Reference proteome</keyword>
<evidence type="ECO:0000256" key="1">
    <source>
        <dbReference type="SAM" id="MobiDB-lite"/>
    </source>
</evidence>
<evidence type="ECO:0000313" key="2">
    <source>
        <dbReference type="EMBL" id="TCG05102.1"/>
    </source>
</evidence>